<accession>A0A319BND6</accession>
<dbReference type="GeneID" id="37210432"/>
<dbReference type="AlphaFoldDB" id="A0A319BND6"/>
<dbReference type="RefSeq" id="XP_025567658.1">
    <property type="nucleotide sequence ID" value="XM_025705840.1"/>
</dbReference>
<proteinExistence type="predicted"/>
<sequence length="70" mass="8084">MDEDAYGGRKTLLRLMSDDRQHRHHAFSLALNRHRETSRPRLYPDSSSFATRSVPTTFASYLHPAIILTN</sequence>
<reference evidence="1" key="1">
    <citation type="submission" date="2016-12" db="EMBL/GenBank/DDBJ databases">
        <title>The genomes of Aspergillus section Nigri reveals drivers in fungal speciation.</title>
        <authorList>
            <consortium name="DOE Joint Genome Institute"/>
            <person name="Vesth T.C."/>
            <person name="Nybo J."/>
            <person name="Theobald S."/>
            <person name="Brandl J."/>
            <person name="Frisvad J.C."/>
            <person name="Nielsen K.F."/>
            <person name="Lyhne E.K."/>
            <person name="Kogle M.E."/>
            <person name="Kuo A."/>
            <person name="Riley R."/>
            <person name="Clum A."/>
            <person name="Nolan M."/>
            <person name="Lipzen A."/>
            <person name="Salamov A."/>
            <person name="Henrissat B."/>
            <person name="Wiebenga A."/>
            <person name="De Vries R.P."/>
            <person name="Grigoriev I.V."/>
            <person name="Mortensen U.H."/>
            <person name="Andersen M.R."/>
            <person name="Baker S.E."/>
        </authorList>
    </citation>
    <scope>NUCLEOTIDE SEQUENCE [LARGE SCALE GENOMIC DNA]</scope>
    <source>
        <strain evidence="1">CBS 113365</strain>
    </source>
</reference>
<gene>
    <name evidence="1" type="ORF">BO88DRAFT_401431</name>
</gene>
<dbReference type="Proteomes" id="UP000248405">
    <property type="component" value="Unassembled WGS sequence"/>
</dbReference>
<evidence type="ECO:0000313" key="2">
    <source>
        <dbReference type="Proteomes" id="UP000248405"/>
    </source>
</evidence>
<organism evidence="1 2">
    <name type="scientific">Aspergillus vadensis (strain CBS 113365 / IMI 142717 / IBT 24658)</name>
    <dbReference type="NCBI Taxonomy" id="1448311"/>
    <lineage>
        <taxon>Eukaryota</taxon>
        <taxon>Fungi</taxon>
        <taxon>Dikarya</taxon>
        <taxon>Ascomycota</taxon>
        <taxon>Pezizomycotina</taxon>
        <taxon>Eurotiomycetes</taxon>
        <taxon>Eurotiomycetidae</taxon>
        <taxon>Eurotiales</taxon>
        <taxon>Aspergillaceae</taxon>
        <taxon>Aspergillus</taxon>
        <taxon>Aspergillus subgen. Circumdati</taxon>
    </lineage>
</organism>
<evidence type="ECO:0000313" key="1">
    <source>
        <dbReference type="EMBL" id="PYH73864.1"/>
    </source>
</evidence>
<dbReference type="EMBL" id="KZ821615">
    <property type="protein sequence ID" value="PYH73864.1"/>
    <property type="molecule type" value="Genomic_DNA"/>
</dbReference>
<name>A0A319BND6_ASPVC</name>
<keyword evidence="2" id="KW-1185">Reference proteome</keyword>
<protein>
    <submittedName>
        <fullName evidence="1">Uncharacterized protein</fullName>
    </submittedName>
</protein>